<feature type="compositionally biased region" description="Basic and acidic residues" evidence="1">
    <location>
        <begin position="1503"/>
        <end position="1540"/>
    </location>
</feature>
<feature type="region of interest" description="Disordered" evidence="1">
    <location>
        <begin position="1674"/>
        <end position="1702"/>
    </location>
</feature>
<feature type="compositionally biased region" description="Basic and acidic residues" evidence="1">
    <location>
        <begin position="102"/>
        <end position="152"/>
    </location>
</feature>
<feature type="compositionally biased region" description="Basic and acidic residues" evidence="1">
    <location>
        <begin position="1884"/>
        <end position="1914"/>
    </location>
</feature>
<keyword evidence="2" id="KW-0732">Signal</keyword>
<feature type="compositionally biased region" description="Polar residues" evidence="1">
    <location>
        <begin position="427"/>
        <end position="437"/>
    </location>
</feature>
<feature type="region of interest" description="Disordered" evidence="1">
    <location>
        <begin position="39"/>
        <end position="180"/>
    </location>
</feature>
<feature type="region of interest" description="Disordered" evidence="1">
    <location>
        <begin position="2178"/>
        <end position="2205"/>
    </location>
</feature>
<protein>
    <submittedName>
        <fullName evidence="4">Uncharacterized protein LOC101860840</fullName>
    </submittedName>
</protein>
<evidence type="ECO:0000256" key="2">
    <source>
        <dbReference type="SAM" id="SignalP"/>
    </source>
</evidence>
<evidence type="ECO:0000313" key="4">
    <source>
        <dbReference type="RefSeq" id="XP_005106724.2"/>
    </source>
</evidence>
<feature type="region of interest" description="Disordered" evidence="1">
    <location>
        <begin position="370"/>
        <end position="513"/>
    </location>
</feature>
<feature type="region of interest" description="Disordered" evidence="1">
    <location>
        <begin position="1471"/>
        <end position="1568"/>
    </location>
</feature>
<feature type="compositionally biased region" description="Basic residues" evidence="1">
    <location>
        <begin position="246"/>
        <end position="256"/>
    </location>
</feature>
<feature type="compositionally biased region" description="Low complexity" evidence="1">
    <location>
        <begin position="408"/>
        <end position="419"/>
    </location>
</feature>
<dbReference type="GeneID" id="101860840"/>
<dbReference type="RefSeq" id="XP_005106724.2">
    <property type="nucleotide sequence ID" value="XM_005106667.3"/>
</dbReference>
<feature type="signal peptide" evidence="2">
    <location>
        <begin position="1"/>
        <end position="21"/>
    </location>
</feature>
<feature type="compositionally biased region" description="Polar residues" evidence="1">
    <location>
        <begin position="163"/>
        <end position="175"/>
    </location>
</feature>
<feature type="compositionally biased region" description="Basic residues" evidence="1">
    <location>
        <begin position="2184"/>
        <end position="2197"/>
    </location>
</feature>
<evidence type="ECO:0000256" key="1">
    <source>
        <dbReference type="SAM" id="MobiDB-lite"/>
    </source>
</evidence>
<evidence type="ECO:0000313" key="3">
    <source>
        <dbReference type="Proteomes" id="UP000694888"/>
    </source>
</evidence>
<feature type="compositionally biased region" description="Polar residues" evidence="1">
    <location>
        <begin position="1674"/>
        <end position="1684"/>
    </location>
</feature>
<feature type="compositionally biased region" description="Polar residues" evidence="1">
    <location>
        <begin position="1927"/>
        <end position="1949"/>
    </location>
</feature>
<name>A0ABM0K1T0_APLCA</name>
<accession>A0ABM0K1T0</accession>
<feature type="region of interest" description="Disordered" evidence="1">
    <location>
        <begin position="197"/>
        <end position="299"/>
    </location>
</feature>
<feature type="compositionally biased region" description="Basic and acidic residues" evidence="1">
    <location>
        <begin position="533"/>
        <end position="550"/>
    </location>
</feature>
<dbReference type="Proteomes" id="UP000694888">
    <property type="component" value="Unplaced"/>
</dbReference>
<organism evidence="3 4">
    <name type="scientific">Aplysia californica</name>
    <name type="common">California sea hare</name>
    <dbReference type="NCBI Taxonomy" id="6500"/>
    <lineage>
        <taxon>Eukaryota</taxon>
        <taxon>Metazoa</taxon>
        <taxon>Spiralia</taxon>
        <taxon>Lophotrochozoa</taxon>
        <taxon>Mollusca</taxon>
        <taxon>Gastropoda</taxon>
        <taxon>Heterobranchia</taxon>
        <taxon>Euthyneura</taxon>
        <taxon>Tectipleura</taxon>
        <taxon>Aplysiida</taxon>
        <taxon>Aplysioidea</taxon>
        <taxon>Aplysiidae</taxon>
        <taxon>Aplysia</taxon>
    </lineage>
</organism>
<feature type="compositionally biased region" description="Basic and acidic residues" evidence="1">
    <location>
        <begin position="677"/>
        <end position="686"/>
    </location>
</feature>
<sequence length="2632" mass="291361">MLQPMACMAGLNIFISHVVLACLCEVIVQLALTGVPQKLSSSELKRPASETVPEEESKAPSSGRPRNSGSDSLLGDSCGSGNGSSPTPRESQSEHTGASNSSEERQDRDSKEKESNTKPWDKDAQKPRGRDREVSKRKRDRDDRQPSGERKGGLRNATGDMKVSSTGQTNGNNPEWPSEIKGYDVKSTCRLEYQTSLSAEAEGNFGSLRFSDRSSSDESQNIEDTEWRPPDDVEPDPCRVASNSRFGKRTSFHRQKQSSASHKTTEYADGEDNDEKLEKKADEEHEEEENIIIGPNFHPQAGDSFDKYLEAFKQCNNESDSNLSPSKKEKDCSSGEGLGDCCLNLFSPNCRGPKMTTRLNVRNSLNSASCGAILESGPHDESFNHPSEFAVEDPVGYQAVNNPQGPASSQESVSQSSTSHFPKSPPLESQSTSSQEPELQGTFLMSGKQACRKKSVKENDGSDHSSDENDEDPKERNRTYRAYGKYGDPSSPIASSGRQQNNSPMSSDQQHNFQCASLDETYAQPALVPGLCHNDEASETELSKSPEHNFDITTLSTQETSSTESDSHNEPETEQCAEVEVFVMQDMVTSPLNNLSPGSDSFHSGASAFVTVPSDPESENGQPCVQGYHPSNSDQELTSYRSAVEGSCSIVPDVFTNVPGDIEPPFKEACKDHLTGVSHRSTESPDHRKKTQARIQANSDAETEPVDIVNVSGVPGGRYNFQNAEEKKVEEESLKTPEEHLYTGEPVQNGEDVKMSASSQTVPEINCFSQVDISGHETRENKIESEQQNPAVFDTGEEGDVEHLKNFKEEKKERRQRSAMLSESGCGEHIVATSSKKELEHYTIGTEELRVPAETVTQMEVQAIGRNVVATEKECKTQDDVTSKEKEMSTLERSESEHEKWIIIKDEKSATNIQLSQEEKQSTELITATVTADPIFEPQGKQSERHMSENVSPIIQKDHSQAACECTDELSGRQDILLNGGIQEKSPETEITVATPKETSKLIVRLKAEKKDEYGLQKSERIEVRSCSSPVEMYCFNEDRILCKVANSDSSLSSCGERDKSSYVDFADFVSGENIFFREEGLIESNKTQSSPVDLYTSDDRIHFTITQTSEFSSFEEKTSASPIDTYCSKNDLKVHKMEHFKSSTESKKEESLVNATVGERERPFLDNEEGTRSSGVEYTETGNIPILGQKLINKPNENRPSQTNIYLEDDFSDDSSCSWKEKNIKLDKQIPDECKLIERTCASPLDDYIYDNENACEVVNSTSTIERFGEKDRSSLGEIGDHADESTFTIGEEEGKPVDETLSSPVHVYFSNDNILCEGHRIVSRGLIEPSTNQIYPPETGVLGELIKSQSSPVDPYQSKDIYSAAKCLRGQEDTYAAIEEVCPEKHGFESITSVPSMDSYMYRNDYPCKGDDSNSMMGCSGENGRLSHGSPVATVRDEVILYGEEGQRNVNGTLTSPVEAFLDYRVDQGKDRKSDAQSTKIGNNLAESSVSTTESNQGSYSEKDFETDEPSKAQDKDQENENTKQVSKSELKARELAGSERFNIFSTPPDLPFENGSTGKGETKSCETNWYKPTAKAPDSPDISRVIMQTSTINTEKGNIESSKKSVNSVSVEGKLDNEPSNLNTDDFDALEEFSLSSHGYRGYIGSWADESPDPALDDDDSFVIDGQYSAQEVNDSSTTEPESGCKATGFESSGRKGESLLRTEVAQEEYIEIKDSSLKNITHVPVLSVEVTREFPRNNGESWCTKIEENPIEDMLPNTSPPIECLELTGAGDKVNKEEEPIEASEQREFSQKGKHYILPKDEFEENVKSLEVLRKYVQGNKERKDEAIRKVDVNDTDCHEPLCCSSKSLGIYENPSGTPVEQKQFDLGNQTEEGGAEKTFNSDEREREPMSDTSEDRDHTQEVNTIREEIVLQPTLIDDSENRYSQPQNEGDLSLWTTDPENSLNSKRETQTKDSTLCHEEWAKNPVCESSIEDYAAEWEFLEPSPEHNPQVRNELDSQWILNSGGRLEAGSVVPDRLNNEYWSEFGYWKPELIGDMELVEGAVASEYNDAELSPSPTPFGGQAYATDFRESSPPVIDFMHVTCATTKSISGDMDVLEDSDKDTNKIVHAQYMPREASPLVEMPSLISEENDTPGISGEYSQIQFQGGTAMAQISTSQSEKPDYGGARPKIRSLTTAKAHGGKSRHHESKRKTSSGVSQNEELGTPCVEYFGTPSEENIGVLGGLEIDIHNSVIPTQEGDQRNGSPICWALKDARVENLTHDLETNIGTETEGNENEGEVTDIISTEQIHDADTIVAVPFDGAEGNEDLCIGDDEDNAILGEKSFVNLRPTRSSPAPLSSRRIRVVDVEDFPADLPCIYYPDGERAGQMVESFLTVDNTVEAQCTGEHQTMNHLPGTDPRKTGLWRKMKKCLAPQALNRRRARMRQPKSHKKDVLTLPGSLMDACQKKVPVTAWQRLGPSPRPARPTWRGSTKRNHGLGKLRRLHVFRQSAETISGPAPAMRKHRMGGGGNVLRMTAETNAQRSPPTTAGASRKRKKNRKSSDSALVENVQDLPILGPAEQADDPMHGVFEVYCDDISTGSSPPRVSRTPTGTLRSNVSASKTYRQLFQGEDSQHPRSSAKRWLCRLM</sequence>
<reference evidence="4" key="1">
    <citation type="submission" date="2025-08" db="UniProtKB">
        <authorList>
            <consortium name="RefSeq"/>
        </authorList>
    </citation>
    <scope>IDENTIFICATION</scope>
</reference>
<proteinExistence type="predicted"/>
<feature type="compositionally biased region" description="Basic and acidic residues" evidence="1">
    <location>
        <begin position="456"/>
        <end position="478"/>
    </location>
</feature>
<feature type="region of interest" description="Disordered" evidence="1">
    <location>
        <begin position="677"/>
        <end position="703"/>
    </location>
</feature>
<feature type="region of interest" description="Disordered" evidence="1">
    <location>
        <begin position="529"/>
        <end position="576"/>
    </location>
</feature>
<feature type="compositionally biased region" description="Low complexity" evidence="1">
    <location>
        <begin position="67"/>
        <end position="85"/>
    </location>
</feature>
<feature type="compositionally biased region" description="Polar residues" evidence="1">
    <location>
        <begin position="1859"/>
        <end position="1876"/>
    </location>
</feature>
<feature type="compositionally biased region" description="Polar residues" evidence="1">
    <location>
        <begin position="2521"/>
        <end position="2534"/>
    </location>
</feature>
<feature type="compositionally biased region" description="Polar residues" evidence="1">
    <location>
        <begin position="86"/>
        <end position="101"/>
    </location>
</feature>
<feature type="compositionally biased region" description="Low complexity" evidence="1">
    <location>
        <begin position="553"/>
        <end position="564"/>
    </location>
</feature>
<feature type="compositionally biased region" description="Polar residues" evidence="1">
    <location>
        <begin position="1478"/>
        <end position="1502"/>
    </location>
</feature>
<feature type="chain" id="PRO_5047079723" evidence="2">
    <location>
        <begin position="22"/>
        <end position="2632"/>
    </location>
</feature>
<keyword evidence="3" id="KW-1185">Reference proteome</keyword>
<feature type="region of interest" description="Disordered" evidence="1">
    <location>
        <begin position="2520"/>
        <end position="2551"/>
    </location>
</feature>
<feature type="region of interest" description="Disordered" evidence="1">
    <location>
        <begin position="2459"/>
        <end position="2479"/>
    </location>
</feature>
<feature type="region of interest" description="Disordered" evidence="1">
    <location>
        <begin position="1851"/>
        <end position="1956"/>
    </location>
</feature>
<feature type="compositionally biased region" description="Polar residues" evidence="1">
    <location>
        <begin position="492"/>
        <end position="513"/>
    </location>
</feature>
<gene>
    <name evidence="4" type="primary">LOC101860840</name>
</gene>